<feature type="domain" description="CW-type" evidence="5">
    <location>
        <begin position="63"/>
        <end position="114"/>
    </location>
</feature>
<evidence type="ECO:0000256" key="1">
    <source>
        <dbReference type="ARBA" id="ARBA00022723"/>
    </source>
</evidence>
<dbReference type="GO" id="GO:0008270">
    <property type="term" value="F:zinc ion binding"/>
    <property type="evidence" value="ECO:0007669"/>
    <property type="project" value="UniProtKB-KW"/>
</dbReference>
<dbReference type="PROSITE" id="PS51050">
    <property type="entry name" value="ZF_CW"/>
    <property type="match status" value="2"/>
</dbReference>
<gene>
    <name evidence="6" type="ORF">Pmar_PMAR006731</name>
</gene>
<evidence type="ECO:0000256" key="2">
    <source>
        <dbReference type="ARBA" id="ARBA00022771"/>
    </source>
</evidence>
<feature type="compositionally biased region" description="Low complexity" evidence="4">
    <location>
        <begin position="156"/>
        <end position="171"/>
    </location>
</feature>
<keyword evidence="2" id="KW-0863">Zinc-finger</keyword>
<evidence type="ECO:0000256" key="4">
    <source>
        <dbReference type="SAM" id="MobiDB-lite"/>
    </source>
</evidence>
<dbReference type="InterPro" id="IPR011124">
    <property type="entry name" value="Znf_CW"/>
</dbReference>
<dbReference type="InParanoid" id="C5K6B9"/>
<accession>C5K6B9</accession>
<organism evidence="7">
    <name type="scientific">Perkinsus marinus (strain ATCC 50983 / TXsc)</name>
    <dbReference type="NCBI Taxonomy" id="423536"/>
    <lineage>
        <taxon>Eukaryota</taxon>
        <taxon>Sar</taxon>
        <taxon>Alveolata</taxon>
        <taxon>Perkinsozoa</taxon>
        <taxon>Perkinsea</taxon>
        <taxon>Perkinsida</taxon>
        <taxon>Perkinsidae</taxon>
        <taxon>Perkinsus</taxon>
    </lineage>
</organism>
<dbReference type="EMBL" id="GG670888">
    <property type="protein sequence ID" value="EER19839.1"/>
    <property type="molecule type" value="Genomic_DNA"/>
</dbReference>
<sequence>MNSSGKDNWIQCSRCNKWRRVVLSIYERYQGDVQFECSDLEGVTCGDPPDGALGADNEVIDRDDASIGWVQCDNCSKWRIVDHSVYERFTSNSFLKFGCRANGRSCEEIGDDDGLEDENDDYHMHDDDDEGSAPSKKRSRRVVDSENQRRRRIRIVRSSSSNGSTHNSSIR</sequence>
<keyword evidence="1" id="KW-0479">Metal-binding</keyword>
<dbReference type="Proteomes" id="UP000007800">
    <property type="component" value="Unassembled WGS sequence"/>
</dbReference>
<protein>
    <recommendedName>
        <fullName evidence="5">CW-type domain-containing protein</fullName>
    </recommendedName>
</protein>
<proteinExistence type="predicted"/>
<feature type="domain" description="CW-type" evidence="5">
    <location>
        <begin position="3"/>
        <end position="53"/>
    </location>
</feature>
<evidence type="ECO:0000256" key="3">
    <source>
        <dbReference type="ARBA" id="ARBA00022833"/>
    </source>
</evidence>
<evidence type="ECO:0000313" key="6">
    <source>
        <dbReference type="EMBL" id="EER19839.1"/>
    </source>
</evidence>
<feature type="region of interest" description="Disordered" evidence="4">
    <location>
        <begin position="110"/>
        <end position="171"/>
    </location>
</feature>
<name>C5K6B9_PERM5</name>
<evidence type="ECO:0000259" key="5">
    <source>
        <dbReference type="PROSITE" id="PS51050"/>
    </source>
</evidence>
<dbReference type="Pfam" id="PF07496">
    <property type="entry name" value="zf-CW"/>
    <property type="match status" value="2"/>
</dbReference>
<evidence type="ECO:0000313" key="7">
    <source>
        <dbReference type="Proteomes" id="UP000007800"/>
    </source>
</evidence>
<keyword evidence="3" id="KW-0862">Zinc</keyword>
<dbReference type="AlphaFoldDB" id="C5K6B9"/>
<keyword evidence="7" id="KW-1185">Reference proteome</keyword>
<reference evidence="6 7" key="1">
    <citation type="submission" date="2008-07" db="EMBL/GenBank/DDBJ databases">
        <authorList>
            <person name="El-Sayed N."/>
            <person name="Caler E."/>
            <person name="Inman J."/>
            <person name="Amedeo P."/>
            <person name="Hass B."/>
            <person name="Wortman J."/>
        </authorList>
    </citation>
    <scope>NUCLEOTIDE SEQUENCE [LARGE SCALE GENOMIC DNA]</scope>
    <source>
        <strain evidence="7">ATCC 50983 / TXsc</strain>
    </source>
</reference>
<dbReference type="GeneID" id="9058351"/>
<dbReference type="Gene3D" id="3.30.40.100">
    <property type="match status" value="2"/>
</dbReference>
<dbReference type="RefSeq" id="XP_002788043.1">
    <property type="nucleotide sequence ID" value="XM_002787997.1"/>
</dbReference>
<feature type="compositionally biased region" description="Acidic residues" evidence="4">
    <location>
        <begin position="110"/>
        <end position="120"/>
    </location>
</feature>